<reference evidence="1" key="1">
    <citation type="submission" date="2019-10" db="EMBL/GenBank/DDBJ databases">
        <authorList>
            <consortium name="DOE Joint Genome Institute"/>
            <person name="Kuo A."/>
            <person name="Miyauchi S."/>
            <person name="Kiss E."/>
            <person name="Drula E."/>
            <person name="Kohler A."/>
            <person name="Sanchez-Garcia M."/>
            <person name="Andreopoulos B."/>
            <person name="Barry K.W."/>
            <person name="Bonito G."/>
            <person name="Buee M."/>
            <person name="Carver A."/>
            <person name="Chen C."/>
            <person name="Cichocki N."/>
            <person name="Clum A."/>
            <person name="Culley D."/>
            <person name="Crous P.W."/>
            <person name="Fauchery L."/>
            <person name="Girlanda M."/>
            <person name="Hayes R."/>
            <person name="Keri Z."/>
            <person name="LaButti K."/>
            <person name="Lipzen A."/>
            <person name="Lombard V."/>
            <person name="Magnuson J."/>
            <person name="Maillard F."/>
            <person name="Morin E."/>
            <person name="Murat C."/>
            <person name="Nolan M."/>
            <person name="Ohm R."/>
            <person name="Pangilinan J."/>
            <person name="Pereira M."/>
            <person name="Perotto S."/>
            <person name="Peter M."/>
            <person name="Riley R."/>
            <person name="Sitrit Y."/>
            <person name="Stielow B."/>
            <person name="Szollosi G."/>
            <person name="Zifcakova L."/>
            <person name="Stursova M."/>
            <person name="Spatafora J.W."/>
            <person name="Tedersoo L."/>
            <person name="Vaario L.-M."/>
            <person name="Yamada A."/>
            <person name="Yan M."/>
            <person name="Wang P."/>
            <person name="Xu J."/>
            <person name="Bruns T."/>
            <person name="Baldrian P."/>
            <person name="Vilgalys R."/>
            <person name="Henrissat B."/>
            <person name="Grigoriev I.V."/>
            <person name="Hibbett D."/>
            <person name="Nagy L.G."/>
            <person name="Martin F.M."/>
        </authorList>
    </citation>
    <scope>NUCLEOTIDE SEQUENCE</scope>
    <source>
        <strain evidence="1">BED1</strain>
    </source>
</reference>
<dbReference type="AlphaFoldDB" id="A0AAD4BBL7"/>
<proteinExistence type="predicted"/>
<sequence length="64" mass="6973">MVSAISICPCAGDERGCGMSRCLPRAQASSLWCPSVACSRTRQRGGHWRRSVSDMAMVLVDDRT</sequence>
<keyword evidence="3" id="KW-1185">Reference proteome</keyword>
<organism evidence="1 3">
    <name type="scientific">Boletus edulis BED1</name>
    <dbReference type="NCBI Taxonomy" id="1328754"/>
    <lineage>
        <taxon>Eukaryota</taxon>
        <taxon>Fungi</taxon>
        <taxon>Dikarya</taxon>
        <taxon>Basidiomycota</taxon>
        <taxon>Agaricomycotina</taxon>
        <taxon>Agaricomycetes</taxon>
        <taxon>Agaricomycetidae</taxon>
        <taxon>Boletales</taxon>
        <taxon>Boletineae</taxon>
        <taxon>Boletaceae</taxon>
        <taxon>Boletoideae</taxon>
        <taxon>Boletus</taxon>
    </lineage>
</organism>
<evidence type="ECO:0000313" key="3">
    <source>
        <dbReference type="Proteomes" id="UP001194468"/>
    </source>
</evidence>
<protein>
    <submittedName>
        <fullName evidence="1">Uncharacterized protein</fullName>
    </submittedName>
</protein>
<accession>A0AAD4BBL7</accession>
<evidence type="ECO:0000313" key="2">
    <source>
        <dbReference type="EMBL" id="KAF8444783.1"/>
    </source>
</evidence>
<dbReference type="EMBL" id="WHUW01000006">
    <property type="protein sequence ID" value="KAF8444783.1"/>
    <property type="molecule type" value="Genomic_DNA"/>
</dbReference>
<dbReference type="EMBL" id="WHUW01000210">
    <property type="protein sequence ID" value="KAF8417993.1"/>
    <property type="molecule type" value="Genomic_DNA"/>
</dbReference>
<dbReference type="Proteomes" id="UP001194468">
    <property type="component" value="Unassembled WGS sequence"/>
</dbReference>
<gene>
    <name evidence="2" type="ORF">L210DRAFT_3530959</name>
    <name evidence="1" type="ORF">L210DRAFT_3580069</name>
</gene>
<evidence type="ECO:0000313" key="1">
    <source>
        <dbReference type="EMBL" id="KAF8417993.1"/>
    </source>
</evidence>
<comment type="caution">
    <text evidence="1">The sequence shown here is derived from an EMBL/GenBank/DDBJ whole genome shotgun (WGS) entry which is preliminary data.</text>
</comment>
<name>A0AAD4BBL7_BOLED</name>
<reference evidence="1" key="2">
    <citation type="journal article" date="2020" name="Nat. Commun.">
        <title>Large-scale genome sequencing of mycorrhizal fungi provides insights into the early evolution of symbiotic traits.</title>
        <authorList>
            <person name="Miyauchi S."/>
            <person name="Kiss E."/>
            <person name="Kuo A."/>
            <person name="Drula E."/>
            <person name="Kohler A."/>
            <person name="Sanchez-Garcia M."/>
            <person name="Morin E."/>
            <person name="Andreopoulos B."/>
            <person name="Barry K.W."/>
            <person name="Bonito G."/>
            <person name="Buee M."/>
            <person name="Carver A."/>
            <person name="Chen C."/>
            <person name="Cichocki N."/>
            <person name="Clum A."/>
            <person name="Culley D."/>
            <person name="Crous P.W."/>
            <person name="Fauchery L."/>
            <person name="Girlanda M."/>
            <person name="Hayes R.D."/>
            <person name="Keri Z."/>
            <person name="LaButti K."/>
            <person name="Lipzen A."/>
            <person name="Lombard V."/>
            <person name="Magnuson J."/>
            <person name="Maillard F."/>
            <person name="Murat C."/>
            <person name="Nolan M."/>
            <person name="Ohm R.A."/>
            <person name="Pangilinan J."/>
            <person name="Pereira M.F."/>
            <person name="Perotto S."/>
            <person name="Peter M."/>
            <person name="Pfister S."/>
            <person name="Riley R."/>
            <person name="Sitrit Y."/>
            <person name="Stielow J.B."/>
            <person name="Szollosi G."/>
            <person name="Zifcakova L."/>
            <person name="Stursova M."/>
            <person name="Spatafora J.W."/>
            <person name="Tedersoo L."/>
            <person name="Vaario L.M."/>
            <person name="Yamada A."/>
            <person name="Yan M."/>
            <person name="Wang P."/>
            <person name="Xu J."/>
            <person name="Bruns T."/>
            <person name="Baldrian P."/>
            <person name="Vilgalys R."/>
            <person name="Dunand C."/>
            <person name="Henrissat B."/>
            <person name="Grigoriev I.V."/>
            <person name="Hibbett D."/>
            <person name="Nagy L.G."/>
            <person name="Martin F.M."/>
        </authorList>
    </citation>
    <scope>NUCLEOTIDE SEQUENCE</scope>
    <source>
        <strain evidence="1">BED1</strain>
    </source>
</reference>